<feature type="domain" description="Acyl-CoA thioester hydrolase/bile acid-CoA amino acid N-acetyltransferase" evidence="4">
    <location>
        <begin position="31"/>
        <end position="135"/>
    </location>
</feature>
<dbReference type="PANTHER" id="PTHR10824:SF4">
    <property type="entry name" value="ACYL-COENZYME A THIOESTERASE 1-LIKE"/>
    <property type="match status" value="1"/>
</dbReference>
<dbReference type="InterPro" id="IPR029058">
    <property type="entry name" value="AB_hydrolase_fold"/>
</dbReference>
<accession>A0A0G4GQ12</accession>
<dbReference type="InterPro" id="IPR014940">
    <property type="entry name" value="BAAT_C"/>
</dbReference>
<proteinExistence type="inferred from homology"/>
<dbReference type="InterPro" id="IPR006862">
    <property type="entry name" value="Thio_Ohase/aa_AcTrfase"/>
</dbReference>
<dbReference type="SUPFAM" id="SSF53474">
    <property type="entry name" value="alpha/beta-Hydrolases"/>
    <property type="match status" value="1"/>
</dbReference>
<dbReference type="Pfam" id="PF08840">
    <property type="entry name" value="BAAT_C"/>
    <property type="match status" value="1"/>
</dbReference>
<evidence type="ECO:0000256" key="3">
    <source>
        <dbReference type="SAM" id="MobiDB-lite"/>
    </source>
</evidence>
<gene>
    <name evidence="6" type="ORF">Cvel_5030</name>
</gene>
<reference evidence="6" key="1">
    <citation type="submission" date="2014-11" db="EMBL/GenBank/DDBJ databases">
        <authorList>
            <person name="Otto D Thomas"/>
            <person name="Naeem Raeece"/>
        </authorList>
    </citation>
    <scope>NUCLEOTIDE SEQUENCE</scope>
</reference>
<dbReference type="EMBL" id="CDMZ01001435">
    <property type="protein sequence ID" value="CEM32476.1"/>
    <property type="molecule type" value="Genomic_DNA"/>
</dbReference>
<feature type="domain" description="BAAT/Acyl-CoA thioester hydrolase C-terminal" evidence="5">
    <location>
        <begin position="260"/>
        <end position="454"/>
    </location>
</feature>
<dbReference type="InterPro" id="IPR042490">
    <property type="entry name" value="Thio_Ohase/BAAT_N"/>
</dbReference>
<dbReference type="Gene3D" id="2.60.40.2240">
    <property type="entry name" value="Acyl-CoA thioester hydrolase/BAAT N-terminal domain"/>
    <property type="match status" value="1"/>
</dbReference>
<sequence length="473" mass="52265">MSRLSQDVSRPSIHVSNVRSVEGRDVFLADDLLEIRIRGLAPSCAFSLKCRLEDDKKRAFASEIEYEADETGAWTSTKDFSHRPMESFELCRPAEGQRQGTRLSQSDVMQPQKAFLSVCIDGRSVASTVCERYYHDDANVWREPFRNADGLVGTLFLQRNSTPQNQGRSPSGTSATPADKQAVARSRSNLLILDMFGTGGGLVEYKASLLAARLGCDAVHIGLFNVPGTQLPSVWQDIDLLYLKRFLQAMRLRFPDPEKRFVLHGMSMGGQLGIAAASLFPDLVDGLVSVNGSPFLFDPFRLDGHPLPHYALQTENAEFGTIGEGPDASNFIITERMFKGVDLDIATRKRRDTWPMAPVSSIRCPTLIVASKDDKNWPSLEFAKQVRRITSADPETSINFLELQNAGHLMEPRHGPVCTVVYHGVLKMLLQQGGENLVGAAADFELAYEATLAFCRNIATSAQRARKGAKARL</sequence>
<evidence type="ECO:0000259" key="4">
    <source>
        <dbReference type="Pfam" id="PF04775"/>
    </source>
</evidence>
<dbReference type="PANTHER" id="PTHR10824">
    <property type="entry name" value="ACYL-COENZYME A THIOESTERASE-RELATED"/>
    <property type="match status" value="1"/>
</dbReference>
<feature type="active site" description="Charge relay system" evidence="2">
    <location>
        <position position="267"/>
    </location>
</feature>
<feature type="active site" description="Charge relay system" evidence="2">
    <location>
        <position position="374"/>
    </location>
</feature>
<dbReference type="Pfam" id="PF04775">
    <property type="entry name" value="Bile_Hydr_Trans"/>
    <property type="match status" value="1"/>
</dbReference>
<dbReference type="GO" id="GO:0006637">
    <property type="term" value="P:acyl-CoA metabolic process"/>
    <property type="evidence" value="ECO:0007669"/>
    <property type="project" value="InterPro"/>
</dbReference>
<dbReference type="InterPro" id="IPR016662">
    <property type="entry name" value="Acyl-CoA_thioEstase_long-chain"/>
</dbReference>
<protein>
    <submittedName>
        <fullName evidence="6">Uncharacterized protein</fullName>
    </submittedName>
</protein>
<dbReference type="GO" id="GO:0047617">
    <property type="term" value="F:fatty acyl-CoA hydrolase activity"/>
    <property type="evidence" value="ECO:0007669"/>
    <property type="project" value="TreeGrafter"/>
</dbReference>
<organism evidence="6">
    <name type="scientific">Chromera velia CCMP2878</name>
    <dbReference type="NCBI Taxonomy" id="1169474"/>
    <lineage>
        <taxon>Eukaryota</taxon>
        <taxon>Sar</taxon>
        <taxon>Alveolata</taxon>
        <taxon>Colpodellida</taxon>
        <taxon>Chromeraceae</taxon>
        <taxon>Chromera</taxon>
    </lineage>
</organism>
<feature type="compositionally biased region" description="Polar residues" evidence="3">
    <location>
        <begin position="160"/>
        <end position="176"/>
    </location>
</feature>
<evidence type="ECO:0000313" key="6">
    <source>
        <dbReference type="EMBL" id="CEM32476.1"/>
    </source>
</evidence>
<dbReference type="GO" id="GO:0006631">
    <property type="term" value="P:fatty acid metabolic process"/>
    <property type="evidence" value="ECO:0007669"/>
    <property type="project" value="TreeGrafter"/>
</dbReference>
<dbReference type="AlphaFoldDB" id="A0A0G4GQ12"/>
<dbReference type="VEuPathDB" id="CryptoDB:Cvel_5030"/>
<feature type="region of interest" description="Disordered" evidence="3">
    <location>
        <begin position="160"/>
        <end position="180"/>
    </location>
</feature>
<feature type="active site" description="Charge relay system" evidence="2">
    <location>
        <position position="408"/>
    </location>
</feature>
<evidence type="ECO:0000256" key="2">
    <source>
        <dbReference type="PIRSR" id="PIRSR016521-1"/>
    </source>
</evidence>
<evidence type="ECO:0000256" key="1">
    <source>
        <dbReference type="ARBA" id="ARBA00006538"/>
    </source>
</evidence>
<comment type="similarity">
    <text evidence="1">Belongs to the C/M/P thioester hydrolase family.</text>
</comment>
<evidence type="ECO:0000259" key="5">
    <source>
        <dbReference type="Pfam" id="PF08840"/>
    </source>
</evidence>
<name>A0A0G4GQ12_9ALVE</name>
<dbReference type="Gene3D" id="3.40.50.1820">
    <property type="entry name" value="alpha/beta hydrolase"/>
    <property type="match status" value="1"/>
</dbReference>
<dbReference type="PIRSF" id="PIRSF016521">
    <property type="entry name" value="Acyl-CoA_hydro"/>
    <property type="match status" value="1"/>
</dbReference>